<reference evidence="1 2" key="1">
    <citation type="journal article" date="2007" name="Science">
        <title>The Chlamydomonas genome reveals the evolution of key animal and plant functions.</title>
        <authorList>
            <person name="Merchant S.S."/>
            <person name="Prochnik S.E."/>
            <person name="Vallon O."/>
            <person name="Harris E.H."/>
            <person name="Karpowicz S.J."/>
            <person name="Witman G.B."/>
            <person name="Terry A."/>
            <person name="Salamov A."/>
            <person name="Fritz-Laylin L.K."/>
            <person name="Marechal-Drouard L."/>
            <person name="Marshall W.F."/>
            <person name="Qu L.H."/>
            <person name="Nelson D.R."/>
            <person name="Sanderfoot A.A."/>
            <person name="Spalding M.H."/>
            <person name="Kapitonov V.V."/>
            <person name="Ren Q."/>
            <person name="Ferris P."/>
            <person name="Lindquist E."/>
            <person name="Shapiro H."/>
            <person name="Lucas S.M."/>
            <person name="Grimwood J."/>
            <person name="Schmutz J."/>
            <person name="Cardol P."/>
            <person name="Cerutti H."/>
            <person name="Chanfreau G."/>
            <person name="Chen C.L."/>
            <person name="Cognat V."/>
            <person name="Croft M.T."/>
            <person name="Dent R."/>
            <person name="Dutcher S."/>
            <person name="Fernandez E."/>
            <person name="Fukuzawa H."/>
            <person name="Gonzalez-Ballester D."/>
            <person name="Gonzalez-Halphen D."/>
            <person name="Hallmann A."/>
            <person name="Hanikenne M."/>
            <person name="Hippler M."/>
            <person name="Inwood W."/>
            <person name="Jabbari K."/>
            <person name="Kalanon M."/>
            <person name="Kuras R."/>
            <person name="Lefebvre P.A."/>
            <person name="Lemaire S.D."/>
            <person name="Lobanov A.V."/>
            <person name="Lohr M."/>
            <person name="Manuell A."/>
            <person name="Meier I."/>
            <person name="Mets L."/>
            <person name="Mittag M."/>
            <person name="Mittelmeier T."/>
            <person name="Moroney J.V."/>
            <person name="Moseley J."/>
            <person name="Napoli C."/>
            <person name="Nedelcu A.M."/>
            <person name="Niyogi K."/>
            <person name="Novoselov S.V."/>
            <person name="Paulsen I.T."/>
            <person name="Pazour G."/>
            <person name="Purton S."/>
            <person name="Ral J.P."/>
            <person name="Riano-Pachon D.M."/>
            <person name="Riekhof W."/>
            <person name="Rymarquis L."/>
            <person name="Schroda M."/>
            <person name="Stern D."/>
            <person name="Umen J."/>
            <person name="Willows R."/>
            <person name="Wilson N."/>
            <person name="Zimmer S.L."/>
            <person name="Allmer J."/>
            <person name="Balk J."/>
            <person name="Bisova K."/>
            <person name="Chen C.J."/>
            <person name="Elias M."/>
            <person name="Gendler K."/>
            <person name="Hauser C."/>
            <person name="Lamb M.R."/>
            <person name="Ledford H."/>
            <person name="Long J.C."/>
            <person name="Minagawa J."/>
            <person name="Page M.D."/>
            <person name="Pan J."/>
            <person name="Pootakham W."/>
            <person name="Roje S."/>
            <person name="Rose A."/>
            <person name="Stahlberg E."/>
            <person name="Terauchi A.M."/>
            <person name="Yang P."/>
            <person name="Ball S."/>
            <person name="Bowler C."/>
            <person name="Dieckmann C.L."/>
            <person name="Gladyshev V.N."/>
            <person name="Green P."/>
            <person name="Jorgensen R."/>
            <person name="Mayfield S."/>
            <person name="Mueller-Roeber B."/>
            <person name="Rajamani S."/>
            <person name="Sayre R.T."/>
            <person name="Brokstein P."/>
            <person name="Dubchak I."/>
            <person name="Goodstein D."/>
            <person name="Hornick L."/>
            <person name="Huang Y.W."/>
            <person name="Jhaveri J."/>
            <person name="Luo Y."/>
            <person name="Martinez D."/>
            <person name="Ngau W.C."/>
            <person name="Otillar B."/>
            <person name="Poliakov A."/>
            <person name="Porter A."/>
            <person name="Szajkowski L."/>
            <person name="Werner G."/>
            <person name="Zhou K."/>
            <person name="Grigoriev I.V."/>
            <person name="Rokhsar D.S."/>
            <person name="Grossman A.R."/>
        </authorList>
    </citation>
    <scope>NUCLEOTIDE SEQUENCE [LARGE SCALE GENOMIC DNA]</scope>
    <source>
        <strain evidence="2">CC-503</strain>
    </source>
</reference>
<keyword evidence="2" id="KW-1185">Reference proteome</keyword>
<dbReference type="AlphaFoldDB" id="A0A2K3DSN7"/>
<dbReference type="PaxDb" id="3055-EDO97884"/>
<organism evidence="1 2">
    <name type="scientific">Chlamydomonas reinhardtii</name>
    <name type="common">Chlamydomonas smithii</name>
    <dbReference type="NCBI Taxonomy" id="3055"/>
    <lineage>
        <taxon>Eukaryota</taxon>
        <taxon>Viridiplantae</taxon>
        <taxon>Chlorophyta</taxon>
        <taxon>core chlorophytes</taxon>
        <taxon>Chlorophyceae</taxon>
        <taxon>CS clade</taxon>
        <taxon>Chlamydomonadales</taxon>
        <taxon>Chlamydomonadaceae</taxon>
        <taxon>Chlamydomonas</taxon>
    </lineage>
</organism>
<dbReference type="Gramene" id="PNW83541">
    <property type="protein sequence ID" value="PNW83541"/>
    <property type="gene ID" value="CHLRE_05g234653v5"/>
</dbReference>
<dbReference type="KEGG" id="cre:CHLRE_05g234653v5"/>
<accession>A0A2K3DSN7</accession>
<dbReference type="PANTHER" id="PTHR33099:SF7">
    <property type="entry name" value="MYND-TYPE DOMAIN-CONTAINING PROTEIN"/>
    <property type="match status" value="1"/>
</dbReference>
<gene>
    <name evidence="1" type="ORF">CHLRE_05g234653v5</name>
</gene>
<name>A0A2K3DSN7_CHLRE</name>
<dbReference type="PANTHER" id="PTHR33099">
    <property type="entry name" value="FE2OG DIOXYGENASE DOMAIN-CONTAINING PROTEIN"/>
    <property type="match status" value="1"/>
</dbReference>
<dbReference type="OrthoDB" id="542426at2759"/>
<sequence>MADWKEQLKIALDGVTSGGKFAVTGTVDSPLPEIAVRGVGKLALPIDAGQAEDLVFAGMPAPFGKGSKTVLDPAVRKAIQIEAARVRFSQDWDATVRRLTADVAAALLGVYGCGAVAGVEARLYKLLVYERGGHFRAHRDTEKEPGMFGSLLIQLPVAGGHTGGSLSVRLQQEEVVWDTAAAAMPGAATSGGSSSDGASVKPRTAVLPYAAFFADCEHELSEVESGLRVLLAYNLVQTQEGANTVAAAASASAATATAASKAARAAGRAPAAAAVKAKAAAAGRAAALRAVAEAVRAWEAAGEASQPLVALPLAHKYTEASLGFGALKGDDSAKVRALLDCPELEVHLLLVDKMVIGGCDEYLHPDDYEEALETASMITDDDDYYTSTKINYIWHSSQFGRLGEDVGDFGLGIWRIQNSVLGDEELFPDDQQPYQKQYEPYTGNEGPSLTYWYCSALAVVWPRSRRPTVPDRSVRQRRR</sequence>
<evidence type="ECO:0000313" key="1">
    <source>
        <dbReference type="EMBL" id="PNW83541.1"/>
    </source>
</evidence>
<protein>
    <recommendedName>
        <fullName evidence="3">Fe2OG dioxygenase domain-containing protein</fullName>
    </recommendedName>
</protein>
<dbReference type="ExpressionAtlas" id="A0A2K3DSN7">
    <property type="expression patterns" value="baseline"/>
</dbReference>
<evidence type="ECO:0008006" key="3">
    <source>
        <dbReference type="Google" id="ProtNLM"/>
    </source>
</evidence>
<dbReference type="Gene3D" id="2.60.120.620">
    <property type="entry name" value="q2cbj1_9rhob like domain"/>
    <property type="match status" value="1"/>
</dbReference>
<dbReference type="InParanoid" id="A0A2K3DSN7"/>
<dbReference type="GeneID" id="5726195"/>
<proteinExistence type="predicted"/>
<evidence type="ECO:0000313" key="2">
    <source>
        <dbReference type="Proteomes" id="UP000006906"/>
    </source>
</evidence>
<dbReference type="EMBL" id="CM008966">
    <property type="protein sequence ID" value="PNW83541.1"/>
    <property type="molecule type" value="Genomic_DNA"/>
</dbReference>
<dbReference type="RefSeq" id="XP_042924783.1">
    <property type="nucleotide sequence ID" value="XM_043062220.1"/>
</dbReference>
<dbReference type="Proteomes" id="UP000006906">
    <property type="component" value="Chromosome 5"/>
</dbReference>